<evidence type="ECO:0000313" key="1">
    <source>
        <dbReference type="EMBL" id="SVB18102.1"/>
    </source>
</evidence>
<gene>
    <name evidence="1" type="ORF">METZ01_LOCUS170956</name>
</gene>
<accession>A0A382BX53</accession>
<sequence length="32" mass="3827">MPVYYNEADARKDFIEKRVDDNPNITVDTSYF</sequence>
<name>A0A382BX53_9ZZZZ</name>
<dbReference type="EMBL" id="UINC01031677">
    <property type="protein sequence ID" value="SVB18102.1"/>
    <property type="molecule type" value="Genomic_DNA"/>
</dbReference>
<feature type="non-terminal residue" evidence="1">
    <location>
        <position position="32"/>
    </location>
</feature>
<proteinExistence type="predicted"/>
<organism evidence="1">
    <name type="scientific">marine metagenome</name>
    <dbReference type="NCBI Taxonomy" id="408172"/>
    <lineage>
        <taxon>unclassified sequences</taxon>
        <taxon>metagenomes</taxon>
        <taxon>ecological metagenomes</taxon>
    </lineage>
</organism>
<reference evidence="1" key="1">
    <citation type="submission" date="2018-05" db="EMBL/GenBank/DDBJ databases">
        <authorList>
            <person name="Lanie J.A."/>
            <person name="Ng W.-L."/>
            <person name="Kazmierczak K.M."/>
            <person name="Andrzejewski T.M."/>
            <person name="Davidsen T.M."/>
            <person name="Wayne K.J."/>
            <person name="Tettelin H."/>
            <person name="Glass J.I."/>
            <person name="Rusch D."/>
            <person name="Podicherti R."/>
            <person name="Tsui H.-C.T."/>
            <person name="Winkler M.E."/>
        </authorList>
    </citation>
    <scope>NUCLEOTIDE SEQUENCE</scope>
</reference>
<dbReference type="AlphaFoldDB" id="A0A382BX53"/>
<protein>
    <submittedName>
        <fullName evidence="1">Uncharacterized protein</fullName>
    </submittedName>
</protein>